<dbReference type="AlphaFoldDB" id="A0AAN0ISQ8"/>
<dbReference type="GO" id="GO:0005737">
    <property type="term" value="C:cytoplasm"/>
    <property type="evidence" value="ECO:0007669"/>
    <property type="project" value="TreeGrafter"/>
</dbReference>
<dbReference type="Pfam" id="PF00271">
    <property type="entry name" value="Helicase_C"/>
    <property type="match status" value="1"/>
</dbReference>
<keyword evidence="3" id="KW-0413">Isomerase</keyword>
<proteinExistence type="inferred from homology"/>
<protein>
    <recommendedName>
        <fullName evidence="6">DNA 3'-5' helicase</fullName>
        <ecNumber evidence="6">5.6.2.4</ecNumber>
    </recommendedName>
    <alternativeName>
        <fullName evidence="7">DNA 3'-5' helicase BLM</fullName>
    </alternativeName>
</protein>
<evidence type="ECO:0000256" key="4">
    <source>
        <dbReference type="ARBA" id="ARBA00023242"/>
    </source>
</evidence>
<dbReference type="GO" id="GO:0043138">
    <property type="term" value="F:3'-5' DNA helicase activity"/>
    <property type="evidence" value="ECO:0007669"/>
    <property type="project" value="UniProtKB-EC"/>
</dbReference>
<dbReference type="EC" id="5.6.2.4" evidence="6"/>
<evidence type="ECO:0000256" key="2">
    <source>
        <dbReference type="ARBA" id="ARBA00023125"/>
    </source>
</evidence>
<evidence type="ECO:0000259" key="8">
    <source>
        <dbReference type="PROSITE" id="PS51194"/>
    </source>
</evidence>
<organism evidence="9 10">
    <name type="scientific">Amphimedon queenslandica</name>
    <name type="common">Sponge</name>
    <dbReference type="NCBI Taxonomy" id="400682"/>
    <lineage>
        <taxon>Eukaryota</taxon>
        <taxon>Metazoa</taxon>
        <taxon>Porifera</taxon>
        <taxon>Demospongiae</taxon>
        <taxon>Heteroscleromorpha</taxon>
        <taxon>Haplosclerida</taxon>
        <taxon>Niphatidae</taxon>
        <taxon>Amphimedon</taxon>
    </lineage>
</organism>
<keyword evidence="2" id="KW-0238">DNA-binding</keyword>
<dbReference type="GeneID" id="105315366"/>
<evidence type="ECO:0000256" key="6">
    <source>
        <dbReference type="ARBA" id="ARBA00034808"/>
    </source>
</evidence>
<dbReference type="EnsemblMetazoa" id="XM_011409984.1">
    <property type="protein sequence ID" value="XP_011408286.1"/>
    <property type="gene ID" value="LOC105315366"/>
</dbReference>
<dbReference type="InterPro" id="IPR027417">
    <property type="entry name" value="P-loop_NTPase"/>
</dbReference>
<dbReference type="GO" id="GO:0000724">
    <property type="term" value="P:double-strand break repair via homologous recombination"/>
    <property type="evidence" value="ECO:0007669"/>
    <property type="project" value="TreeGrafter"/>
</dbReference>
<reference evidence="10" key="1">
    <citation type="journal article" date="2010" name="Nature">
        <title>The Amphimedon queenslandica genome and the evolution of animal complexity.</title>
        <authorList>
            <person name="Srivastava M."/>
            <person name="Simakov O."/>
            <person name="Chapman J."/>
            <person name="Fahey B."/>
            <person name="Gauthier M.E."/>
            <person name="Mitros T."/>
            <person name="Richards G.S."/>
            <person name="Conaco C."/>
            <person name="Dacre M."/>
            <person name="Hellsten U."/>
            <person name="Larroux C."/>
            <person name="Putnam N.H."/>
            <person name="Stanke M."/>
            <person name="Adamska M."/>
            <person name="Darling A."/>
            <person name="Degnan S.M."/>
            <person name="Oakley T.H."/>
            <person name="Plachetzki D.C."/>
            <person name="Zhai Y."/>
            <person name="Adamski M."/>
            <person name="Calcino A."/>
            <person name="Cummins S.F."/>
            <person name="Goodstein D.M."/>
            <person name="Harris C."/>
            <person name="Jackson D.J."/>
            <person name="Leys S.P."/>
            <person name="Shu S."/>
            <person name="Woodcroft B.J."/>
            <person name="Vervoort M."/>
            <person name="Kosik K.S."/>
            <person name="Manning G."/>
            <person name="Degnan B.M."/>
            <person name="Rokhsar D.S."/>
        </authorList>
    </citation>
    <scope>NUCLEOTIDE SEQUENCE [LARGE SCALE GENOMIC DNA]</scope>
</reference>
<dbReference type="KEGG" id="aqu:105315366"/>
<dbReference type="PANTHER" id="PTHR13710:SF153">
    <property type="entry name" value="RECQ-LIKE DNA HELICASE BLM"/>
    <property type="match status" value="1"/>
</dbReference>
<dbReference type="Gene3D" id="3.40.50.300">
    <property type="entry name" value="P-loop containing nucleotide triphosphate hydrolases"/>
    <property type="match status" value="1"/>
</dbReference>
<dbReference type="GO" id="GO:0009378">
    <property type="term" value="F:four-way junction helicase activity"/>
    <property type="evidence" value="ECO:0007669"/>
    <property type="project" value="TreeGrafter"/>
</dbReference>
<evidence type="ECO:0000313" key="10">
    <source>
        <dbReference type="Proteomes" id="UP000007879"/>
    </source>
</evidence>
<comment type="catalytic activity">
    <reaction evidence="5">
        <text>Couples ATP hydrolysis with the unwinding of duplex DNA by translocating in the 3'-5' direction.</text>
        <dbReference type="EC" id="5.6.2.4"/>
    </reaction>
</comment>
<dbReference type="SMART" id="SM00490">
    <property type="entry name" value="HELICc"/>
    <property type="match status" value="1"/>
</dbReference>
<keyword evidence="10" id="KW-1185">Reference proteome</keyword>
<dbReference type="GO" id="GO:0005634">
    <property type="term" value="C:nucleus"/>
    <property type="evidence" value="ECO:0007669"/>
    <property type="project" value="TreeGrafter"/>
</dbReference>
<comment type="similarity">
    <text evidence="1">Belongs to the helicase family. RecQ subfamily.</text>
</comment>
<dbReference type="GO" id="GO:0003677">
    <property type="term" value="F:DNA binding"/>
    <property type="evidence" value="ECO:0007669"/>
    <property type="project" value="UniProtKB-KW"/>
</dbReference>
<dbReference type="PANTHER" id="PTHR13710">
    <property type="entry name" value="DNA HELICASE RECQ FAMILY MEMBER"/>
    <property type="match status" value="1"/>
</dbReference>
<dbReference type="GO" id="GO:0005694">
    <property type="term" value="C:chromosome"/>
    <property type="evidence" value="ECO:0007669"/>
    <property type="project" value="TreeGrafter"/>
</dbReference>
<feature type="domain" description="Helicase C-terminal" evidence="8">
    <location>
        <begin position="68"/>
        <end position="227"/>
    </location>
</feature>
<evidence type="ECO:0000256" key="7">
    <source>
        <dbReference type="ARBA" id="ARBA00044542"/>
    </source>
</evidence>
<dbReference type="Proteomes" id="UP000007879">
    <property type="component" value="Unassembled WGS sequence"/>
</dbReference>
<sequence length="232" mass="26896">MPTNVGVMALTATASQPLRQQVEATLGMRNPFTIIRSPDKCNIRFSVVQVKGYNGYDVPKVFDLLLTKLKMKLTLMPRVMIFCKAKSDYIYILKCFWDQFFDILLVLQQMLLEFDLLTCFTKVLISDVKSTIIDNFTKQSCLRIVICTDAFGMGIDYKNVRCIIHYRVPNDMETYVPQIGRGGREEIDSYVVMLHVKRLLEICEGNMLDYVKNKSQCRCDMLFREFEKLCSL</sequence>
<name>A0AAN0ISQ8_AMPQE</name>
<evidence type="ECO:0000256" key="5">
    <source>
        <dbReference type="ARBA" id="ARBA00034617"/>
    </source>
</evidence>
<dbReference type="PROSITE" id="PS51194">
    <property type="entry name" value="HELICASE_CTER"/>
    <property type="match status" value="1"/>
</dbReference>
<dbReference type="InterPro" id="IPR001650">
    <property type="entry name" value="Helicase_C-like"/>
</dbReference>
<evidence type="ECO:0000313" key="9">
    <source>
        <dbReference type="EnsemblMetazoa" id="XP_011408286.1"/>
    </source>
</evidence>
<reference evidence="9" key="2">
    <citation type="submission" date="2024-06" db="UniProtKB">
        <authorList>
            <consortium name="EnsemblMetazoa"/>
        </authorList>
    </citation>
    <scope>IDENTIFICATION</scope>
</reference>
<evidence type="ECO:0000256" key="3">
    <source>
        <dbReference type="ARBA" id="ARBA00023235"/>
    </source>
</evidence>
<evidence type="ECO:0000256" key="1">
    <source>
        <dbReference type="ARBA" id="ARBA00005446"/>
    </source>
</evidence>
<accession>A0AAN0ISQ8</accession>
<keyword evidence="4" id="KW-0539">Nucleus</keyword>
<dbReference type="SUPFAM" id="SSF52540">
    <property type="entry name" value="P-loop containing nucleoside triphosphate hydrolases"/>
    <property type="match status" value="1"/>
</dbReference>
<dbReference type="RefSeq" id="XP_011408286.1">
    <property type="nucleotide sequence ID" value="XM_011409984.1"/>
</dbReference>